<keyword evidence="1" id="KW-0812">Transmembrane</keyword>
<proteinExistence type="predicted"/>
<reference evidence="2 3" key="1">
    <citation type="journal article" date="2014" name="Genome Announc.">
        <title>Draft Genome Sequences of Two Vibrionaceae Species, Vibrio ponticus C121 and Photobacterium aphoticum C119, Isolated as Coral Reef Microbiota.</title>
        <authorList>
            <person name="Al-saari N."/>
            <person name="Meirelles P.M."/>
            <person name="Mino S."/>
            <person name="Suda W."/>
            <person name="Oshima K."/>
            <person name="Hattori M."/>
            <person name="Ohkuma M."/>
            <person name="Thompson F.L."/>
            <person name="Gomez-Gil B."/>
            <person name="Sawabe T."/>
            <person name="Sawabe T."/>
        </authorList>
    </citation>
    <scope>NUCLEOTIDE SEQUENCE [LARGE SCALE GENOMIC DNA]</scope>
    <source>
        <strain evidence="2 3">JCM 19237</strain>
    </source>
</reference>
<comment type="caution">
    <text evidence="2">The sequence shown here is derived from an EMBL/GenBank/DDBJ whole genome shotgun (WGS) entry which is preliminary data.</text>
</comment>
<evidence type="ECO:0000313" key="2">
    <source>
        <dbReference type="EMBL" id="GAL07675.1"/>
    </source>
</evidence>
<dbReference type="Proteomes" id="UP000029227">
    <property type="component" value="Unassembled WGS sequence"/>
</dbReference>
<gene>
    <name evidence="2" type="ORF">JCM19237_913</name>
</gene>
<dbReference type="AlphaFoldDB" id="A0A090QWV2"/>
<keyword evidence="1" id="KW-1133">Transmembrane helix</keyword>
<protein>
    <submittedName>
        <fullName evidence="2">Uncharacterized protein</fullName>
    </submittedName>
</protein>
<evidence type="ECO:0000256" key="1">
    <source>
        <dbReference type="SAM" id="Phobius"/>
    </source>
</evidence>
<dbReference type="STRING" id="754436.JCM19237_913"/>
<evidence type="ECO:0000313" key="3">
    <source>
        <dbReference type="Proteomes" id="UP000029227"/>
    </source>
</evidence>
<name>A0A090QWV2_9GAMM</name>
<sequence length="373" mass="43319">MPTPRPYQFKKPRHLVVSVCALILLPFLMNNVPAYHYQTQWRVLVNALLPSQDEEVQDIVSSFDWQDSEGLVGRVLNISQPRHCQEKDEQRVSKEDYYCREFWLPKSAVSSNLALATHELQFMDYLPTSYVSTSETSRYLLPSRRGGLEVRNRIAYMKAKQIGPQMLAQAARVIAPFCAEGTVNCEPFMREFAMAWRDITATECDVQTCWEVAQEAFDSRSYTVNYPRFEQYNRVLRWTENAIWKANSTKLLGPQLVEEYVKVRLIGDKPKLIQRYEQIRLSIRNLDDKEDDRIEAIAQFNKALAINQALSFDPIRIRVLDEREDRGAKVIEARLTNQETFHPLGVVYIGAIALLLLIAIVHLLLFFFSHRRI</sequence>
<organism evidence="2 3">
    <name type="scientific">Photobacterium aphoticum</name>
    <dbReference type="NCBI Taxonomy" id="754436"/>
    <lineage>
        <taxon>Bacteria</taxon>
        <taxon>Pseudomonadati</taxon>
        <taxon>Pseudomonadota</taxon>
        <taxon>Gammaproteobacteria</taxon>
        <taxon>Vibrionales</taxon>
        <taxon>Vibrionaceae</taxon>
        <taxon>Photobacterium</taxon>
    </lineage>
</organism>
<accession>A0A090QWV2</accession>
<dbReference type="EMBL" id="BBMN01000018">
    <property type="protein sequence ID" value="GAL07675.1"/>
    <property type="molecule type" value="Genomic_DNA"/>
</dbReference>
<feature type="transmembrane region" description="Helical" evidence="1">
    <location>
        <begin position="346"/>
        <end position="368"/>
    </location>
</feature>
<keyword evidence="1" id="KW-0472">Membrane</keyword>